<name>A0A1G6CQT9_EUBOX</name>
<evidence type="ECO:0000313" key="2">
    <source>
        <dbReference type="Proteomes" id="UP000199228"/>
    </source>
</evidence>
<proteinExistence type="predicted"/>
<evidence type="ECO:0000313" key="1">
    <source>
        <dbReference type="EMBL" id="SDB35247.1"/>
    </source>
</evidence>
<reference evidence="1 2" key="1">
    <citation type="submission" date="2016-10" db="EMBL/GenBank/DDBJ databases">
        <authorList>
            <person name="de Groot N.N."/>
        </authorList>
    </citation>
    <scope>NUCLEOTIDE SEQUENCE [LARGE SCALE GENOMIC DNA]</scope>
    <source>
        <strain evidence="1 2">DSM 3217</strain>
    </source>
</reference>
<keyword evidence="2" id="KW-1185">Reference proteome</keyword>
<accession>A0A1G6CQT9</accession>
<dbReference type="AlphaFoldDB" id="A0A1G6CQT9"/>
<dbReference type="RefSeq" id="WP_090174778.1">
    <property type="nucleotide sequence ID" value="NZ_FMXR01000025.1"/>
</dbReference>
<organism evidence="1 2">
    <name type="scientific">Eubacterium oxidoreducens</name>
    <dbReference type="NCBI Taxonomy" id="1732"/>
    <lineage>
        <taxon>Bacteria</taxon>
        <taxon>Bacillati</taxon>
        <taxon>Bacillota</taxon>
        <taxon>Clostridia</taxon>
        <taxon>Eubacteriales</taxon>
        <taxon>Eubacteriaceae</taxon>
        <taxon>Eubacterium</taxon>
    </lineage>
</organism>
<protein>
    <submittedName>
        <fullName evidence="1">Uncharacterized protein</fullName>
    </submittedName>
</protein>
<dbReference type="Proteomes" id="UP000199228">
    <property type="component" value="Unassembled WGS sequence"/>
</dbReference>
<dbReference type="EMBL" id="FMXR01000025">
    <property type="protein sequence ID" value="SDB35247.1"/>
    <property type="molecule type" value="Genomic_DNA"/>
</dbReference>
<sequence>MELSSLKKEYQLVTQDHIDKFIELSHINPSLVLVEEYWITSDKTLGNRCAYFEAYHQAEEYAYLLAANRAALNTDNKKPFMIKLNGRETTVDGHLNDFFEGKFTI</sequence>
<gene>
    <name evidence="1" type="ORF">SAMN02910417_02598</name>
</gene>
<dbReference type="STRING" id="1732.SAMN02910417_02598"/>
<dbReference type="OrthoDB" id="2047099at2"/>